<proteinExistence type="predicted"/>
<comment type="caution">
    <text evidence="2">The sequence shown here is derived from an EMBL/GenBank/DDBJ whole genome shotgun (WGS) entry which is preliminary data.</text>
</comment>
<gene>
    <name evidence="2" type="ORF">niasHS_008075</name>
</gene>
<name>A0ABD2J7H8_HETSC</name>
<dbReference type="EMBL" id="JBICCN010000196">
    <property type="protein sequence ID" value="KAL3086555.1"/>
    <property type="molecule type" value="Genomic_DNA"/>
</dbReference>
<sequence length="374" mass="41489">MHLTQNLIYSIITHATVLPCVRVTQWYRISTRTPPYYHAYASPNGTVLARAHHRITTRTPNDVRVTQWYRTSTRTPPYYHATRTPPYYHAYAKRRMRHPMVPYQHAHTTVLQAYAIPIDASATQMYRCVRQCNAARCVPPSLTGPFPPSENLRRLPPNAAADPLIRADPLPPRGRAPPTTALLRQTKTFDGPLPTQLRTPSRRAGGQLHRRTSSLQTKTFDGPPPNAAADSLPPSGRAAPPANLLPPNKNLRRTPSQRSCGLPPAERADTFTPPPSGPLHPYSPFNITYTTFNPFSSNDWLVEWLACQDSPLPGSSPLQFLNFLLKFSRTTRQNPGSRPPRSRIEISAIPGTEQPIGTGSAGGLDGALSRRWGG</sequence>
<evidence type="ECO:0000256" key="1">
    <source>
        <dbReference type="SAM" id="MobiDB-lite"/>
    </source>
</evidence>
<organism evidence="2 3">
    <name type="scientific">Heterodera schachtii</name>
    <name type="common">Sugarbeet cyst nematode worm</name>
    <name type="synonym">Tylenchus schachtii</name>
    <dbReference type="NCBI Taxonomy" id="97005"/>
    <lineage>
        <taxon>Eukaryota</taxon>
        <taxon>Metazoa</taxon>
        <taxon>Ecdysozoa</taxon>
        <taxon>Nematoda</taxon>
        <taxon>Chromadorea</taxon>
        <taxon>Rhabditida</taxon>
        <taxon>Tylenchina</taxon>
        <taxon>Tylenchomorpha</taxon>
        <taxon>Tylenchoidea</taxon>
        <taxon>Heteroderidae</taxon>
        <taxon>Heteroderinae</taxon>
        <taxon>Heterodera</taxon>
    </lineage>
</organism>
<evidence type="ECO:0000313" key="2">
    <source>
        <dbReference type="EMBL" id="KAL3086555.1"/>
    </source>
</evidence>
<accession>A0ABD2J7H8</accession>
<keyword evidence="3" id="KW-1185">Reference proteome</keyword>
<protein>
    <submittedName>
        <fullName evidence="2">Uncharacterized protein</fullName>
    </submittedName>
</protein>
<evidence type="ECO:0000313" key="3">
    <source>
        <dbReference type="Proteomes" id="UP001620645"/>
    </source>
</evidence>
<dbReference type="AlphaFoldDB" id="A0ABD2J7H8"/>
<dbReference type="Proteomes" id="UP001620645">
    <property type="component" value="Unassembled WGS sequence"/>
</dbReference>
<feature type="region of interest" description="Disordered" evidence="1">
    <location>
        <begin position="350"/>
        <end position="374"/>
    </location>
</feature>
<reference evidence="2 3" key="1">
    <citation type="submission" date="2024-10" db="EMBL/GenBank/DDBJ databases">
        <authorList>
            <person name="Kim D."/>
        </authorList>
    </citation>
    <scope>NUCLEOTIDE SEQUENCE [LARGE SCALE GENOMIC DNA]</scope>
    <source>
        <strain evidence="2">Taebaek</strain>
    </source>
</reference>
<feature type="region of interest" description="Disordered" evidence="1">
    <location>
        <begin position="161"/>
        <end position="279"/>
    </location>
</feature>
<feature type="compositionally biased region" description="Low complexity" evidence="1">
    <location>
        <begin position="237"/>
        <end position="249"/>
    </location>
</feature>